<dbReference type="GO" id="GO:0043571">
    <property type="term" value="P:maintenance of CRISPR repeat elements"/>
    <property type="evidence" value="ECO:0007669"/>
    <property type="project" value="InterPro"/>
</dbReference>
<dbReference type="GO" id="GO:0003723">
    <property type="term" value="F:RNA binding"/>
    <property type="evidence" value="ECO:0007669"/>
    <property type="project" value="InterPro"/>
</dbReference>
<dbReference type="NCBIfam" id="TIGR02593">
    <property type="entry name" value="CRISPR_cas5"/>
    <property type="match status" value="1"/>
</dbReference>
<evidence type="ECO:0000313" key="2">
    <source>
        <dbReference type="EMBL" id="AKK04392.1"/>
    </source>
</evidence>
<dbReference type="PATRIC" id="fig|571915.4.peg.32"/>
<dbReference type="InterPro" id="IPR013422">
    <property type="entry name" value="CRISPR-assoc_prot_Cas5_N"/>
</dbReference>
<dbReference type="AlphaFoldDB" id="A0A0G3GZW8"/>
<proteinExistence type="predicted"/>
<dbReference type="OrthoDB" id="3189549at2"/>
<accession>A0A0G3GZW8</accession>
<dbReference type="STRING" id="571915.CMUST_00165"/>
<protein>
    <submittedName>
        <fullName evidence="2">CRISPR-associated protein Cas5</fullName>
    </submittedName>
</protein>
<dbReference type="EMBL" id="CP011542">
    <property type="protein sequence ID" value="AKK04392.1"/>
    <property type="molecule type" value="Genomic_DNA"/>
</dbReference>
<keyword evidence="1" id="KW-0051">Antiviral defense</keyword>
<sequence>MTDSVYFRLAGPFQSWAGPAITGNFVRTEPRPTHSGLVGLVAGACGFLRGEWPDWLNSLCFQVREDNRGVLIDDFQTINPRDTEMEFRSRLLLAMGKRPTNKLLTATPDGQGLTSLVQRTYLAGAEFIVQVASDEFGDILLDGLKNPRFSTYLGRKAFAPAFPFFLGSSSEDLLTKIPTVDSKLPDGQENKILRVFQLGPGCSTSPMRISVPVVSTRDSWLNDTKKLFLAPH</sequence>
<keyword evidence="3" id="KW-1185">Reference proteome</keyword>
<dbReference type="Gene3D" id="3.30.70.2660">
    <property type="match status" value="1"/>
</dbReference>
<name>A0A0G3GZW8_9CORY</name>
<organism evidence="2 3">
    <name type="scientific">Corynebacterium mustelae</name>
    <dbReference type="NCBI Taxonomy" id="571915"/>
    <lineage>
        <taxon>Bacteria</taxon>
        <taxon>Bacillati</taxon>
        <taxon>Actinomycetota</taxon>
        <taxon>Actinomycetes</taxon>
        <taxon>Mycobacteriales</taxon>
        <taxon>Corynebacteriaceae</taxon>
        <taxon>Corynebacterium</taxon>
    </lineage>
</organism>
<reference evidence="2 3" key="1">
    <citation type="journal article" date="2015" name="Genome Announc.">
        <title>Complete Genome Sequence of the Type Strain Corynebacterium mustelae DSM 45274, Isolated from Various Tissues of a Male Ferret with Lethal Sepsis.</title>
        <authorList>
            <person name="Ruckert C."/>
            <person name="Eimer J."/>
            <person name="Winkler A."/>
            <person name="Tauch A."/>
        </authorList>
    </citation>
    <scope>NUCLEOTIDE SEQUENCE [LARGE SCALE GENOMIC DNA]</scope>
    <source>
        <strain evidence="2 3">DSM 45274</strain>
    </source>
</reference>
<dbReference type="Proteomes" id="UP000035199">
    <property type="component" value="Chromosome"/>
</dbReference>
<evidence type="ECO:0000313" key="3">
    <source>
        <dbReference type="Proteomes" id="UP000035199"/>
    </source>
</evidence>
<dbReference type="Pfam" id="PF09704">
    <property type="entry name" value="Cas_Cas5d"/>
    <property type="match status" value="1"/>
</dbReference>
<dbReference type="GO" id="GO:0051607">
    <property type="term" value="P:defense response to virus"/>
    <property type="evidence" value="ECO:0007669"/>
    <property type="project" value="UniProtKB-KW"/>
</dbReference>
<dbReference type="RefSeq" id="WP_047263226.1">
    <property type="nucleotide sequence ID" value="NZ_CP011542.1"/>
</dbReference>
<dbReference type="NCBIfam" id="TIGR01868">
    <property type="entry name" value="casD_Cas5e"/>
    <property type="match status" value="1"/>
</dbReference>
<dbReference type="KEGG" id="cmv:CMUST_00165"/>
<evidence type="ECO:0000256" key="1">
    <source>
        <dbReference type="ARBA" id="ARBA00023118"/>
    </source>
</evidence>
<dbReference type="InterPro" id="IPR021124">
    <property type="entry name" value="CRISPR-assoc_prot_Cas5"/>
</dbReference>
<dbReference type="InterPro" id="IPR010147">
    <property type="entry name" value="CRISPR-assoc_prot_CasD"/>
</dbReference>
<gene>
    <name evidence="2" type="primary">casD</name>
    <name evidence="2" type="ORF">CMUST_00165</name>
</gene>
<reference evidence="3" key="2">
    <citation type="submission" date="2015-05" db="EMBL/GenBank/DDBJ databases">
        <title>Complete genome sequence of Corynebacterium mustelae DSM 45274, isolated from various tissues of a male ferret with lethal sepsis.</title>
        <authorList>
            <person name="Ruckert C."/>
            <person name="Albersmeier A."/>
            <person name="Winkler A."/>
            <person name="Tauch A."/>
        </authorList>
    </citation>
    <scope>NUCLEOTIDE SEQUENCE [LARGE SCALE GENOMIC DNA]</scope>
    <source>
        <strain evidence="3">DSM 45274</strain>
    </source>
</reference>